<evidence type="ECO:0000313" key="12">
    <source>
        <dbReference type="Proteomes" id="UP000095767"/>
    </source>
</evidence>
<dbReference type="PANTHER" id="PTHR31563">
    <property type="entry name" value="ION CHANNEL POLLUX-RELATED"/>
    <property type="match status" value="1"/>
</dbReference>
<evidence type="ECO:0000256" key="2">
    <source>
        <dbReference type="ARBA" id="ARBA00008577"/>
    </source>
</evidence>
<feature type="region of interest" description="Disordered" evidence="8">
    <location>
        <begin position="124"/>
        <end position="193"/>
    </location>
</feature>
<feature type="compositionally biased region" description="Low complexity" evidence="8">
    <location>
        <begin position="67"/>
        <end position="78"/>
    </location>
</feature>
<sequence>MAESDGGEAASPSPGPRAGGGASPEPRPPRPQLTKSRTISGSAAASILAADRAAAAGGGGGGGGGVRDSILVRRSSTAPLPPPPASAAGSSPAPRRLTVAVDDPSYAAPNGGVLDRDWCYPSFLGPHASRPRPPRQQQQQTPTSADRQRANPTVPPRVVAVSQREEEKSLTSVVKRPALLDERRPLPPPLPPPRAPRFDLSPYLPLLLFLILTSSTLAIWQWIKVMGLQEKIRSCSDGNAGDREGAEKVSWIDRDHGSAFINSGNWNLAPPSSIFALAVPLLLFKYIDQLRRRQTNSMTARSSEEEVPLKKRIAYKVDVFFSGHPYAKLLALLLATIVLIASGGIALYVVSGSGFLEALWLSWTFVADSGNHTDQVGLGPRIVSVSITSGGMLVFATMLGLVSDAISEKVDSWRKGKSEVIEINHILILGWSDKLKLCSKHQILFSSALIKLNNLAYGICTVDQGSLLKQLAIANKSIGGGVVVVLAERDKEEMEMDIAKLEFDFMGTSVICRSGSPLILADLKKVSVSKARAIIVLASDENADQSDARALRVVLSLTGVKEGLRGHVVVEMSDLDNEPLVKLVGGELTETVVAHDVIGRLMIQCALQPGLAQIWEDILGFENAEFYIKRWPELDGMRFGDVLISFPDAVPCGVKVASKAGKILMNPDDEYVLREGDEVLVIAEDDDTYAPAPLPEVNFLTSTLDVIYFQVNKGFLPNIPTPPKYPEKILFCGWRRDIHDMIMVLEAFLAPGSELWMFNEVPEKEREIKLTDGGLDICGLTNIKLVHKEGNAVIRRHLENLPLETFDSVKVRPMLTLKPQILILADESVEDSIVHSDSRSLATLLLIRDIQSKRLPSKELKSPHRYNGFSHSSWIREMQHASDKSIIISEILDSRTRNLVSVSKISDYVLSNELVSMALAMVAEDKQINRVLEELFAEEGNEMCIRSAEFYLYEQEELSFFDIMVRAREREEIVIGYRLANTDQAIINPEHKCEIRKWSLDDVFVVISKGD</sequence>
<feature type="region of interest" description="Disordered" evidence="8">
    <location>
        <begin position="54"/>
        <end position="111"/>
    </location>
</feature>
<feature type="transmembrane region" description="Helical" evidence="9">
    <location>
        <begin position="203"/>
        <end position="223"/>
    </location>
</feature>
<dbReference type="GO" id="GO:0012505">
    <property type="term" value="C:endomembrane system"/>
    <property type="evidence" value="ECO:0007669"/>
    <property type="project" value="UniProtKB-SubCell"/>
</dbReference>
<evidence type="ECO:0000256" key="6">
    <source>
        <dbReference type="ARBA" id="ARBA00023065"/>
    </source>
</evidence>
<feature type="domain" description="RCK N-terminal" evidence="10">
    <location>
        <begin position="451"/>
        <end position="593"/>
    </location>
</feature>
<dbReference type="Proteomes" id="UP000095767">
    <property type="component" value="Unassembled WGS sequence"/>
</dbReference>
<organism evidence="11 12">
    <name type="scientific">Dichanthelium oligosanthes</name>
    <dbReference type="NCBI Taxonomy" id="888268"/>
    <lineage>
        <taxon>Eukaryota</taxon>
        <taxon>Viridiplantae</taxon>
        <taxon>Streptophyta</taxon>
        <taxon>Embryophyta</taxon>
        <taxon>Tracheophyta</taxon>
        <taxon>Spermatophyta</taxon>
        <taxon>Magnoliopsida</taxon>
        <taxon>Liliopsida</taxon>
        <taxon>Poales</taxon>
        <taxon>Poaceae</taxon>
        <taxon>PACMAD clade</taxon>
        <taxon>Panicoideae</taxon>
        <taxon>Panicodae</taxon>
        <taxon>Paniceae</taxon>
        <taxon>Dichantheliinae</taxon>
        <taxon>Dichanthelium</taxon>
    </lineage>
</organism>
<comment type="caution">
    <text evidence="11">The sequence shown here is derived from an EMBL/GenBank/DDBJ whole genome shotgun (WGS) entry which is preliminary data.</text>
</comment>
<keyword evidence="7 9" id="KW-0472">Membrane</keyword>
<evidence type="ECO:0000256" key="9">
    <source>
        <dbReference type="SAM" id="Phobius"/>
    </source>
</evidence>
<dbReference type="EMBL" id="LWDX02003589">
    <property type="protein sequence ID" value="OEL37943.1"/>
    <property type="molecule type" value="Genomic_DNA"/>
</dbReference>
<protein>
    <submittedName>
        <fullName evidence="11">Putative ion channel POLLUX</fullName>
    </submittedName>
</protein>
<feature type="region of interest" description="Disordered" evidence="8">
    <location>
        <begin position="1"/>
        <end position="42"/>
    </location>
</feature>
<evidence type="ECO:0000256" key="7">
    <source>
        <dbReference type="ARBA" id="ARBA00023136"/>
    </source>
</evidence>
<dbReference type="STRING" id="888268.A0A1E5WKS1"/>
<evidence type="ECO:0000256" key="5">
    <source>
        <dbReference type="ARBA" id="ARBA00022989"/>
    </source>
</evidence>
<feature type="transmembrane region" description="Helical" evidence="9">
    <location>
        <begin position="329"/>
        <end position="350"/>
    </location>
</feature>
<feature type="compositionally biased region" description="Low complexity" evidence="8">
    <location>
        <begin position="86"/>
        <end position="96"/>
    </location>
</feature>
<proteinExistence type="inferred from homology"/>
<keyword evidence="12" id="KW-1185">Reference proteome</keyword>
<reference evidence="11 12" key="1">
    <citation type="submission" date="2016-09" db="EMBL/GenBank/DDBJ databases">
        <title>The draft genome of Dichanthelium oligosanthes: A C3 panicoid grass species.</title>
        <authorList>
            <person name="Studer A.J."/>
            <person name="Schnable J.C."/>
            <person name="Brutnell T.P."/>
        </authorList>
    </citation>
    <scope>NUCLEOTIDE SEQUENCE [LARGE SCALE GENOMIC DNA]</scope>
    <source>
        <strain evidence="12">cv. Kellogg 1175</strain>
        <tissue evidence="11">Leaf</tissue>
    </source>
</reference>
<evidence type="ECO:0000259" key="10">
    <source>
        <dbReference type="PROSITE" id="PS51201"/>
    </source>
</evidence>
<keyword evidence="6" id="KW-0406">Ion transport</keyword>
<comment type="subcellular location">
    <subcellularLocation>
        <location evidence="1">Endomembrane system</location>
        <topology evidence="1">Multi-pass membrane protein</topology>
    </subcellularLocation>
</comment>
<dbReference type="InterPro" id="IPR003148">
    <property type="entry name" value="RCK_N"/>
</dbReference>
<dbReference type="GO" id="GO:0006813">
    <property type="term" value="P:potassium ion transport"/>
    <property type="evidence" value="ECO:0007669"/>
    <property type="project" value="InterPro"/>
</dbReference>
<keyword evidence="5 9" id="KW-1133">Transmembrane helix</keyword>
<keyword evidence="3" id="KW-0813">Transport</keyword>
<accession>A0A1E5WKS1</accession>
<gene>
    <name evidence="11" type="ORF">BAE44_0001043</name>
</gene>
<evidence type="ECO:0000256" key="1">
    <source>
        <dbReference type="ARBA" id="ARBA00004127"/>
    </source>
</evidence>
<feature type="compositionally biased region" description="Gly residues" evidence="8">
    <location>
        <begin position="56"/>
        <end position="66"/>
    </location>
</feature>
<keyword evidence="4 9" id="KW-0812">Transmembrane</keyword>
<dbReference type="OrthoDB" id="414047at2759"/>
<comment type="similarity">
    <text evidence="2">Belongs to the castor/pollux (TC 1.A.1.23) family.</text>
</comment>
<dbReference type="PROSITE" id="PS51201">
    <property type="entry name" value="RCK_N"/>
    <property type="match status" value="1"/>
</dbReference>
<dbReference type="InterPro" id="IPR044849">
    <property type="entry name" value="CASTOR/POLLUX/SYM8-like"/>
</dbReference>
<dbReference type="PANTHER" id="PTHR31563:SF10">
    <property type="entry name" value="ION CHANNEL POLLUX-RELATED"/>
    <property type="match status" value="1"/>
</dbReference>
<evidence type="ECO:0000256" key="8">
    <source>
        <dbReference type="SAM" id="MobiDB-lite"/>
    </source>
</evidence>
<evidence type="ECO:0000313" key="11">
    <source>
        <dbReference type="EMBL" id="OEL37943.1"/>
    </source>
</evidence>
<evidence type="ECO:0000256" key="4">
    <source>
        <dbReference type="ARBA" id="ARBA00022692"/>
    </source>
</evidence>
<name>A0A1E5WKS1_9POAL</name>
<evidence type="ECO:0000256" key="3">
    <source>
        <dbReference type="ARBA" id="ARBA00022448"/>
    </source>
</evidence>
<dbReference type="Gene3D" id="3.40.50.720">
    <property type="entry name" value="NAD(P)-binding Rossmann-like Domain"/>
    <property type="match status" value="1"/>
</dbReference>
<dbReference type="InterPro" id="IPR010420">
    <property type="entry name" value="CASTOR/POLLUX/SYM8_dom"/>
</dbReference>
<dbReference type="Pfam" id="PF06241">
    <property type="entry name" value="Castor_Poll_mid"/>
    <property type="match status" value="1"/>
</dbReference>
<dbReference type="AlphaFoldDB" id="A0A1E5WKS1"/>